<dbReference type="EMBL" id="JAFGDB010000005">
    <property type="protein sequence ID" value="MBN2066880.1"/>
    <property type="molecule type" value="Genomic_DNA"/>
</dbReference>
<dbReference type="GO" id="GO:0006412">
    <property type="term" value="P:translation"/>
    <property type="evidence" value="ECO:0007669"/>
    <property type="project" value="UniProtKB-UniRule"/>
</dbReference>
<accession>A0A938YQA9</accession>
<dbReference type="AlphaFoldDB" id="A0A938YQA9"/>
<evidence type="ECO:0000256" key="5">
    <source>
        <dbReference type="SAM" id="MobiDB-lite"/>
    </source>
</evidence>
<feature type="compositionally biased region" description="Basic residues" evidence="5">
    <location>
        <begin position="7"/>
        <end position="25"/>
    </location>
</feature>
<dbReference type="InterPro" id="IPR005824">
    <property type="entry name" value="KOW"/>
</dbReference>
<dbReference type="Pfam" id="PF00467">
    <property type="entry name" value="KOW"/>
    <property type="match status" value="1"/>
</dbReference>
<keyword evidence="2 4" id="KW-0689">Ribosomal protein</keyword>
<dbReference type="GO" id="GO:0015934">
    <property type="term" value="C:large ribosomal subunit"/>
    <property type="evidence" value="ECO:0007669"/>
    <property type="project" value="UniProtKB-UniRule"/>
</dbReference>
<dbReference type="SUPFAM" id="SSF50104">
    <property type="entry name" value="Translation proteins SH3-like domain"/>
    <property type="match status" value="1"/>
</dbReference>
<evidence type="ECO:0000256" key="3">
    <source>
        <dbReference type="ARBA" id="ARBA00023274"/>
    </source>
</evidence>
<dbReference type="NCBIfam" id="TIGR01080">
    <property type="entry name" value="rplX_A_E"/>
    <property type="match status" value="1"/>
</dbReference>
<evidence type="ECO:0000259" key="6">
    <source>
        <dbReference type="SMART" id="SM00739"/>
    </source>
</evidence>
<organism evidence="7 8">
    <name type="scientific">Candidatus Iainarchaeum sp</name>
    <dbReference type="NCBI Taxonomy" id="3101447"/>
    <lineage>
        <taxon>Archaea</taxon>
        <taxon>Candidatus Iainarchaeota</taxon>
        <taxon>Candidatus Iainarchaeia</taxon>
        <taxon>Candidatus Iainarchaeales</taxon>
        <taxon>Candidatus Iainarchaeaceae</taxon>
        <taxon>Candidatus Iainarchaeum</taxon>
    </lineage>
</organism>
<comment type="caution">
    <text evidence="7">The sequence shown here is derived from an EMBL/GenBank/DDBJ whole genome shotgun (WGS) entry which is preliminary data.</text>
</comment>
<name>A0A938YQA9_9ARCH</name>
<reference evidence="7" key="1">
    <citation type="submission" date="2021-01" db="EMBL/GenBank/DDBJ databases">
        <title>Active Sulfur Cycling in an Early Earth Analoge.</title>
        <authorList>
            <person name="Hahn C.R."/>
            <person name="Youssef N.H."/>
            <person name="Elshahed M."/>
        </authorList>
    </citation>
    <scope>NUCLEOTIDE SEQUENCE</scope>
    <source>
        <strain evidence="7">Zod_Metabat.1151</strain>
    </source>
</reference>
<evidence type="ECO:0000313" key="7">
    <source>
        <dbReference type="EMBL" id="MBN2066880.1"/>
    </source>
</evidence>
<dbReference type="InterPro" id="IPR008991">
    <property type="entry name" value="Translation_prot_SH3-like_sf"/>
</dbReference>
<dbReference type="CDD" id="cd06089">
    <property type="entry name" value="KOW_RPL26"/>
    <property type="match status" value="1"/>
</dbReference>
<dbReference type="PANTHER" id="PTHR11143">
    <property type="entry name" value="60S RIBOSOMAL PROTEIN L26 FAMILY MEMBER"/>
    <property type="match status" value="1"/>
</dbReference>
<dbReference type="Gene3D" id="2.30.30.30">
    <property type="match status" value="1"/>
</dbReference>
<dbReference type="InterPro" id="IPR041988">
    <property type="entry name" value="Ribosomal_uL24_KOW"/>
</dbReference>
<proteinExistence type="inferred from homology"/>
<dbReference type="InterPro" id="IPR014722">
    <property type="entry name" value="Rib_uL2_dom2"/>
</dbReference>
<evidence type="ECO:0000256" key="1">
    <source>
        <dbReference type="ARBA" id="ARBA00010618"/>
    </source>
</evidence>
<keyword evidence="4" id="KW-0694">RNA-binding</keyword>
<keyword evidence="3 4" id="KW-0687">Ribonucleoprotein</keyword>
<dbReference type="Proteomes" id="UP000809243">
    <property type="component" value="Unassembled WGS sequence"/>
</dbReference>
<comment type="function">
    <text evidence="4">One of two assembly initiator proteins, it binds directly to the 5'-end of the 23S rRNA, where it nucleates assembly of the 50S subunit.</text>
</comment>
<sequence length="163" mass="18122">MGSVKSSKPKKQRKYFHSRPLHKKQAGLAGHLSKKLRQQLGKRSMSLRKSDTVKVMRGSRKGHEGKIVEVSYRKGTVSIEKLIRKKADGTEIPLPIKASKVIITEIDRSDARRFKGKAKKALLDAAKEPESGTKAFKKPEGKGETGKHGKKGAGKELEKKQKK</sequence>
<feature type="compositionally biased region" description="Basic and acidic residues" evidence="5">
    <location>
        <begin position="121"/>
        <end position="163"/>
    </location>
</feature>
<gene>
    <name evidence="4" type="primary">rpl24</name>
    <name evidence="7" type="ORF">JW744_00245</name>
</gene>
<dbReference type="InterPro" id="IPR005756">
    <property type="entry name" value="Ribosomal_uL24_euk/arc"/>
</dbReference>
<keyword evidence="4" id="KW-0699">rRNA-binding</keyword>
<dbReference type="GO" id="GO:0019843">
    <property type="term" value="F:rRNA binding"/>
    <property type="evidence" value="ECO:0007669"/>
    <property type="project" value="UniProtKB-UniRule"/>
</dbReference>
<comment type="function">
    <text evidence="4">Located at the polypeptide exit tunnel on the outside of the subunit.</text>
</comment>
<comment type="subunit">
    <text evidence="4">Part of the 50S ribosomal subunit.</text>
</comment>
<dbReference type="Pfam" id="PF16906">
    <property type="entry name" value="Ribosomal_L26"/>
    <property type="match status" value="1"/>
</dbReference>
<feature type="domain" description="KOW" evidence="6">
    <location>
        <begin position="46"/>
        <end position="73"/>
    </location>
</feature>
<evidence type="ECO:0000256" key="4">
    <source>
        <dbReference type="HAMAP-Rule" id="MF_01326"/>
    </source>
</evidence>
<protein>
    <recommendedName>
        <fullName evidence="4">Large ribosomal subunit protein uL24</fullName>
    </recommendedName>
</protein>
<evidence type="ECO:0000256" key="2">
    <source>
        <dbReference type="ARBA" id="ARBA00022980"/>
    </source>
</evidence>
<dbReference type="HAMAP" id="MF_01326_A">
    <property type="entry name" value="Ribosomal_uL24_A"/>
    <property type="match status" value="1"/>
</dbReference>
<comment type="similarity">
    <text evidence="1 4">Belongs to the universal ribosomal protein uL24 family.</text>
</comment>
<feature type="region of interest" description="Disordered" evidence="5">
    <location>
        <begin position="115"/>
        <end position="163"/>
    </location>
</feature>
<feature type="region of interest" description="Disordered" evidence="5">
    <location>
        <begin position="1"/>
        <end position="62"/>
    </location>
</feature>
<evidence type="ECO:0000313" key="8">
    <source>
        <dbReference type="Proteomes" id="UP000809243"/>
    </source>
</evidence>
<dbReference type="GO" id="GO:0003735">
    <property type="term" value="F:structural constituent of ribosome"/>
    <property type="evidence" value="ECO:0007669"/>
    <property type="project" value="UniProtKB-UniRule"/>
</dbReference>
<dbReference type="SMART" id="SM00739">
    <property type="entry name" value="KOW"/>
    <property type="match status" value="1"/>
</dbReference>